<keyword evidence="3" id="KW-1185">Reference proteome</keyword>
<dbReference type="InterPro" id="IPR000866">
    <property type="entry name" value="AhpC/TSA"/>
</dbReference>
<dbReference type="RefSeq" id="WP_267771308.1">
    <property type="nucleotide sequence ID" value="NZ_JAPNKE010000002.1"/>
</dbReference>
<evidence type="ECO:0000259" key="1">
    <source>
        <dbReference type="Pfam" id="PF00578"/>
    </source>
</evidence>
<dbReference type="GO" id="GO:0016491">
    <property type="term" value="F:oxidoreductase activity"/>
    <property type="evidence" value="ECO:0007669"/>
    <property type="project" value="InterPro"/>
</dbReference>
<name>A0A9X3ERV4_9BACT</name>
<dbReference type="SUPFAM" id="SSF52833">
    <property type="entry name" value="Thioredoxin-like"/>
    <property type="match status" value="1"/>
</dbReference>
<dbReference type="GO" id="GO:0016209">
    <property type="term" value="F:antioxidant activity"/>
    <property type="evidence" value="ECO:0007669"/>
    <property type="project" value="InterPro"/>
</dbReference>
<sequence length="107" mass="12099">MQLGKLQEVLPQLQALGVHVAAVSADDLEGAKIMIERQHLTFPILSDPDGVMLKSWSRWDFGNGVGLAGTFILDRDFKPVFFEDDGERFYKRPRIDRVVDVARTLAR</sequence>
<protein>
    <submittedName>
        <fullName evidence="2">Redoxin domain-containing protein</fullName>
    </submittedName>
</protein>
<evidence type="ECO:0000313" key="3">
    <source>
        <dbReference type="Proteomes" id="UP001150924"/>
    </source>
</evidence>
<dbReference type="Pfam" id="PF00578">
    <property type="entry name" value="AhpC-TSA"/>
    <property type="match status" value="1"/>
</dbReference>
<organism evidence="2 3">
    <name type="scientific">Nannocystis pusilla</name>
    <dbReference type="NCBI Taxonomy" id="889268"/>
    <lineage>
        <taxon>Bacteria</taxon>
        <taxon>Pseudomonadati</taxon>
        <taxon>Myxococcota</taxon>
        <taxon>Polyangia</taxon>
        <taxon>Nannocystales</taxon>
        <taxon>Nannocystaceae</taxon>
        <taxon>Nannocystis</taxon>
    </lineage>
</organism>
<evidence type="ECO:0000313" key="2">
    <source>
        <dbReference type="EMBL" id="MCY1008701.1"/>
    </source>
</evidence>
<dbReference type="EMBL" id="JAPNKE010000002">
    <property type="protein sequence ID" value="MCY1008701.1"/>
    <property type="molecule type" value="Genomic_DNA"/>
</dbReference>
<reference evidence="2" key="1">
    <citation type="submission" date="2022-11" db="EMBL/GenBank/DDBJ databases">
        <title>Minimal conservation of predation-associated metabolite biosynthetic gene clusters underscores biosynthetic potential of Myxococcota including descriptions for ten novel species: Archangium lansinium sp. nov., Myxococcus landrumus sp. nov., Nannocystis bai.</title>
        <authorList>
            <person name="Ahearne A."/>
            <person name="Stevens C."/>
            <person name="Phillips K."/>
        </authorList>
    </citation>
    <scope>NUCLEOTIDE SEQUENCE</scope>
    <source>
        <strain evidence="2">Na p29</strain>
    </source>
</reference>
<feature type="domain" description="Alkyl hydroperoxide reductase subunit C/ Thiol specific antioxidant" evidence="1">
    <location>
        <begin position="2"/>
        <end position="76"/>
    </location>
</feature>
<proteinExistence type="predicted"/>
<dbReference type="Gene3D" id="3.40.30.10">
    <property type="entry name" value="Glutaredoxin"/>
    <property type="match status" value="1"/>
</dbReference>
<dbReference type="Proteomes" id="UP001150924">
    <property type="component" value="Unassembled WGS sequence"/>
</dbReference>
<gene>
    <name evidence="2" type="ORF">OV079_24700</name>
</gene>
<dbReference type="InterPro" id="IPR036249">
    <property type="entry name" value="Thioredoxin-like_sf"/>
</dbReference>
<accession>A0A9X3ERV4</accession>
<dbReference type="AlphaFoldDB" id="A0A9X3ERV4"/>
<comment type="caution">
    <text evidence="2">The sequence shown here is derived from an EMBL/GenBank/DDBJ whole genome shotgun (WGS) entry which is preliminary data.</text>
</comment>